<reference evidence="2 3" key="1">
    <citation type="submission" date="2015-11" db="EMBL/GenBank/DDBJ databases">
        <title>Bacillus caseinolyticus sp nov.</title>
        <authorList>
            <person name="Dastager S.G."/>
            <person name="Mawlankar R."/>
        </authorList>
    </citation>
    <scope>NUCLEOTIDE SEQUENCE [LARGE SCALE GENOMIC DNA]</scope>
    <source>
        <strain evidence="2 3">SGD-V-76</strain>
    </source>
</reference>
<evidence type="ECO:0000313" key="2">
    <source>
        <dbReference type="EMBL" id="KSU89419.1"/>
    </source>
</evidence>
<gene>
    <name evidence="2" type="ORF">AS180_02395</name>
</gene>
<evidence type="ECO:0000259" key="1">
    <source>
        <dbReference type="Pfam" id="PF22819"/>
    </source>
</evidence>
<keyword evidence="3" id="KW-1185">Reference proteome</keyword>
<protein>
    <recommendedName>
        <fullName evidence="1">TcaA protein NTF2-like domain-containing protein</fullName>
    </recommendedName>
</protein>
<accession>A0A0V8JQS8</accession>
<evidence type="ECO:0000313" key="3">
    <source>
        <dbReference type="Proteomes" id="UP000053681"/>
    </source>
</evidence>
<dbReference type="Proteomes" id="UP000053681">
    <property type="component" value="Unassembled WGS sequence"/>
</dbReference>
<proteinExistence type="predicted"/>
<dbReference type="InterPro" id="IPR054528">
    <property type="entry name" value="TcaA_5th"/>
</dbReference>
<dbReference type="PROSITE" id="PS51257">
    <property type="entry name" value="PROKAR_LIPOPROTEIN"/>
    <property type="match status" value="1"/>
</dbReference>
<name>A0A0V8JQS8_9BACI</name>
<feature type="domain" description="TcaA protein NTF2-like" evidence="1">
    <location>
        <begin position="71"/>
        <end position="180"/>
    </location>
</feature>
<comment type="caution">
    <text evidence="2">The sequence shown here is derived from an EMBL/GenBank/DDBJ whole genome shotgun (WGS) entry which is preliminary data.</text>
</comment>
<sequence>MLMNKRNLLYMTIATSLLLAGCQQKAQKATEVDTDLMIAGEIESHDQEAKKDVVENQYRYDISDTIDEKIISQFMNSYFKALHDGILHKSAKSIQTYIIEDSEFYKQQVMKIDNFSEQGIRQELKTFQVVNWYEAEKNQINLQTFEEVTIHQPNKKDYTKSINQLYTLISDQGTLRIKSVEPYTMDKAEETKSNAPAITRAASLNEYNGKWSTANSDLKGAPIVEFYASSSSEATVKIHAYKPPNSVEVATVEAENIIFKHNQAVIHYDTDNNGNKGTIVVTLKANSLFVIHHLEKASESKWTIPAGAFELSTFES</sequence>
<dbReference type="Pfam" id="PF22819">
    <property type="entry name" value="TcaA_5th"/>
    <property type="match status" value="1"/>
</dbReference>
<organism evidence="2 3">
    <name type="scientific">Priestia veravalensis</name>
    <dbReference type="NCBI Taxonomy" id="1414648"/>
    <lineage>
        <taxon>Bacteria</taxon>
        <taxon>Bacillati</taxon>
        <taxon>Bacillota</taxon>
        <taxon>Bacilli</taxon>
        <taxon>Bacillales</taxon>
        <taxon>Bacillaceae</taxon>
        <taxon>Priestia</taxon>
    </lineage>
</organism>
<dbReference type="AlphaFoldDB" id="A0A0V8JQS8"/>
<dbReference type="EMBL" id="LNQP01000005">
    <property type="protein sequence ID" value="KSU89419.1"/>
    <property type="molecule type" value="Genomic_DNA"/>
</dbReference>